<dbReference type="AlphaFoldDB" id="A0A286U739"/>
<keyword evidence="4 8" id="KW-1133">Transmembrane helix</keyword>
<evidence type="ECO:0000256" key="5">
    <source>
        <dbReference type="ARBA" id="ARBA00023136"/>
    </source>
</evidence>
<dbReference type="CDD" id="cd14475">
    <property type="entry name" value="SPX_SYG1_like"/>
    <property type="match status" value="1"/>
</dbReference>
<dbReference type="Pfam" id="PF03124">
    <property type="entry name" value="EXS"/>
    <property type="match status" value="1"/>
</dbReference>
<dbReference type="PANTHER" id="PTHR10783">
    <property type="entry name" value="XENOTROPIC AND POLYTROPIC RETROVIRUS RECEPTOR 1-RELATED"/>
    <property type="match status" value="1"/>
</dbReference>
<feature type="region of interest" description="Disordered" evidence="7">
    <location>
        <begin position="809"/>
        <end position="854"/>
    </location>
</feature>
<evidence type="ECO:0000256" key="7">
    <source>
        <dbReference type="SAM" id="MobiDB-lite"/>
    </source>
</evidence>
<accession>A0A286U739</accession>
<dbReference type="OrthoDB" id="9970435at2759"/>
<feature type="compositionally biased region" description="Basic and acidic residues" evidence="7">
    <location>
        <begin position="844"/>
        <end position="854"/>
    </location>
</feature>
<feature type="transmembrane region" description="Helical" evidence="8">
    <location>
        <begin position="657"/>
        <end position="677"/>
    </location>
</feature>
<dbReference type="GO" id="GO:0000822">
    <property type="term" value="F:inositol hexakisphosphate binding"/>
    <property type="evidence" value="ECO:0007669"/>
    <property type="project" value="TreeGrafter"/>
</dbReference>
<dbReference type="InterPro" id="IPR004342">
    <property type="entry name" value="EXS_C"/>
</dbReference>
<comment type="caution">
    <text evidence="11">The sequence shown here is derived from an EMBL/GenBank/DDBJ whole genome shotgun (WGS) entry which is preliminary data.</text>
</comment>
<comment type="subcellular location">
    <subcellularLocation>
        <location evidence="1">Membrane</location>
        <topology evidence="1">Multi-pass membrane protein</topology>
    </subcellularLocation>
</comment>
<proteinExistence type="inferred from homology"/>
<comment type="similarity">
    <text evidence="2">Belongs to the SYG1 (TC 2.A.94) family.</text>
</comment>
<dbReference type="GO" id="GO:0016036">
    <property type="term" value="P:cellular response to phosphate starvation"/>
    <property type="evidence" value="ECO:0007669"/>
    <property type="project" value="TreeGrafter"/>
</dbReference>
<evidence type="ECO:0000313" key="11">
    <source>
        <dbReference type="EMBL" id="PAV15387.1"/>
    </source>
</evidence>
<dbReference type="InterPro" id="IPR004331">
    <property type="entry name" value="SPX_dom"/>
</dbReference>
<dbReference type="GO" id="GO:0006817">
    <property type="term" value="P:phosphate ion transport"/>
    <property type="evidence" value="ECO:0007669"/>
    <property type="project" value="TreeGrafter"/>
</dbReference>
<feature type="region of interest" description="Disordered" evidence="7">
    <location>
        <begin position="283"/>
        <end position="322"/>
    </location>
</feature>
<reference evidence="11 12" key="1">
    <citation type="journal article" date="2017" name="Mol. Ecol.">
        <title>Comparative and population genomic landscape of Phellinus noxius: A hypervariable fungus causing root rot in trees.</title>
        <authorList>
            <person name="Chung C.L."/>
            <person name="Lee T.J."/>
            <person name="Akiba M."/>
            <person name="Lee H.H."/>
            <person name="Kuo T.H."/>
            <person name="Liu D."/>
            <person name="Ke H.M."/>
            <person name="Yokoi T."/>
            <person name="Roa M.B."/>
            <person name="Lu M.J."/>
            <person name="Chang Y.Y."/>
            <person name="Ann P.J."/>
            <person name="Tsai J.N."/>
            <person name="Chen C.Y."/>
            <person name="Tzean S.S."/>
            <person name="Ota Y."/>
            <person name="Hattori T."/>
            <person name="Sahashi N."/>
            <person name="Liou R.F."/>
            <person name="Kikuchi T."/>
            <person name="Tsai I.J."/>
        </authorList>
    </citation>
    <scope>NUCLEOTIDE SEQUENCE [LARGE SCALE GENOMIC DNA]</scope>
    <source>
        <strain evidence="11 12">FFPRI411160</strain>
    </source>
</reference>
<dbReference type="GO" id="GO:0005886">
    <property type="term" value="C:plasma membrane"/>
    <property type="evidence" value="ECO:0007669"/>
    <property type="project" value="TreeGrafter"/>
</dbReference>
<organism evidence="11 12">
    <name type="scientific">Pyrrhoderma noxium</name>
    <dbReference type="NCBI Taxonomy" id="2282107"/>
    <lineage>
        <taxon>Eukaryota</taxon>
        <taxon>Fungi</taxon>
        <taxon>Dikarya</taxon>
        <taxon>Basidiomycota</taxon>
        <taxon>Agaricomycotina</taxon>
        <taxon>Agaricomycetes</taxon>
        <taxon>Hymenochaetales</taxon>
        <taxon>Hymenochaetaceae</taxon>
        <taxon>Pyrrhoderma</taxon>
    </lineage>
</organism>
<dbReference type="STRING" id="2282107.A0A286U739"/>
<feature type="compositionally biased region" description="Polar residues" evidence="7">
    <location>
        <begin position="76"/>
        <end position="91"/>
    </location>
</feature>
<dbReference type="InParanoid" id="A0A286U739"/>
<feature type="transmembrane region" description="Helical" evidence="8">
    <location>
        <begin position="689"/>
        <end position="710"/>
    </location>
</feature>
<evidence type="ECO:0000259" key="9">
    <source>
        <dbReference type="PROSITE" id="PS51380"/>
    </source>
</evidence>
<dbReference type="FunCoup" id="A0A286U739">
    <property type="interactions" value="218"/>
</dbReference>
<evidence type="ECO:0000256" key="8">
    <source>
        <dbReference type="SAM" id="Phobius"/>
    </source>
</evidence>
<feature type="transmembrane region" description="Helical" evidence="8">
    <location>
        <begin position="462"/>
        <end position="486"/>
    </location>
</feature>
<evidence type="ECO:0000256" key="6">
    <source>
        <dbReference type="SAM" id="Coils"/>
    </source>
</evidence>
<feature type="transmembrane region" description="Helical" evidence="8">
    <location>
        <begin position="542"/>
        <end position="563"/>
    </location>
</feature>
<keyword evidence="11" id="KW-0675">Receptor</keyword>
<feature type="compositionally biased region" description="Acidic residues" evidence="7">
    <location>
        <begin position="812"/>
        <end position="822"/>
    </location>
</feature>
<sequence length="854" mass="98503">MKFARYLQDTQTPEWKKAYIDYRGLKKLITAIKNAKLEDELEPLQESSHATPRASFSPVDGNIQSRGRADDHITDSGITGLTSQSSPITPTVSRSSVEHFRSSSELENQRPASPSIASTRVASTDSTILRPKPGRALTEYIPPKINYARSSIAEIPLEEAESSGRNPNHTTSGGFLQNLRRRHTMFTSQRSSNSNVQLSLPLNVVLASLSPLERKFIDKLDKELEKVEDFYRARERDALIRASALKEQLRELEDHRRLFKEAKADAPWTTVIDRLAEIPIPRPDRGKGKFLSPKSSRKYTRSPSPSARANGKRKLDPEEYKSSKKNLKKAVLEYYRGLELLNNYRVLNMTGFRKVLKKFEKAVHARSIQQAYMSEKVEVSAFASGEAVEKLVKETEDNFAAQFEKGDIKKARGRLRSTAKHKSHHFSTFRSGMYLGLAVPALVDGLVRSFHQDVRDSIPADALLYVYATFFVPLVFSILVGTNIWVWTRNRINYQFIFELDVRTQLDSREYFELPSLLLSTLIYAFWLSFSQLGAGNVAPTVWPIAWLCFALLVIFLPIPVLFPSSRWWLIRKCGKLLASGTKSVEFTDFWLGDQFCSLTFTLSNLYFVGCVYRENWDDVWEKCSSSQHWGIPFLLASLPLFVRAVQSVKRYVDSRLYTHLVNGGKYCSSILYYFFYYTWRHHGRASDYTLVLFCLFATIASIYTCTWDLLMDWSFFKHPAKRPFLRQELIYSTSVVYYIAIISNIIGRFQWILYLPFVDVNFQVRQFIVGMLEMVRRWQWNFYRLENEHIGNTDQYRVTREVPLPYHIDETGDGSDEDDEHENFTSKSWHRRPVRMTNLSSDEEGRHGADSEA</sequence>
<evidence type="ECO:0000256" key="1">
    <source>
        <dbReference type="ARBA" id="ARBA00004141"/>
    </source>
</evidence>
<evidence type="ECO:0000256" key="3">
    <source>
        <dbReference type="ARBA" id="ARBA00022692"/>
    </source>
</evidence>
<dbReference type="Proteomes" id="UP000217199">
    <property type="component" value="Unassembled WGS sequence"/>
</dbReference>
<feature type="coiled-coil region" evidence="6">
    <location>
        <begin position="235"/>
        <end position="265"/>
    </location>
</feature>
<dbReference type="PANTHER" id="PTHR10783:SF103">
    <property type="entry name" value="SOLUTE CARRIER FAMILY 53 MEMBER 1"/>
    <property type="match status" value="1"/>
</dbReference>
<evidence type="ECO:0000259" key="10">
    <source>
        <dbReference type="PROSITE" id="PS51382"/>
    </source>
</evidence>
<keyword evidence="3 8" id="KW-0812">Transmembrane</keyword>
<feature type="domain" description="SPX" evidence="10">
    <location>
        <begin position="1"/>
        <end position="373"/>
    </location>
</feature>
<dbReference type="Pfam" id="PF03105">
    <property type="entry name" value="SPX"/>
    <property type="match status" value="1"/>
</dbReference>
<protein>
    <submittedName>
        <fullName evidence="11">Xenotropic and polytropic retrovirus receptor</fullName>
    </submittedName>
</protein>
<evidence type="ECO:0000313" key="12">
    <source>
        <dbReference type="Proteomes" id="UP000217199"/>
    </source>
</evidence>
<keyword evidence="5 8" id="KW-0472">Membrane</keyword>
<keyword evidence="6" id="KW-0175">Coiled coil</keyword>
<dbReference type="PROSITE" id="PS51382">
    <property type="entry name" value="SPX"/>
    <property type="match status" value="1"/>
</dbReference>
<dbReference type="EMBL" id="NBII01000010">
    <property type="protein sequence ID" value="PAV15387.1"/>
    <property type="molecule type" value="Genomic_DNA"/>
</dbReference>
<gene>
    <name evidence="11" type="ORF">PNOK_0915000</name>
</gene>
<evidence type="ECO:0000256" key="2">
    <source>
        <dbReference type="ARBA" id="ARBA00009665"/>
    </source>
</evidence>
<evidence type="ECO:0000256" key="4">
    <source>
        <dbReference type="ARBA" id="ARBA00022989"/>
    </source>
</evidence>
<feature type="compositionally biased region" description="Basic and acidic residues" evidence="7">
    <location>
        <begin position="313"/>
        <end position="322"/>
    </location>
</feature>
<dbReference type="PROSITE" id="PS51380">
    <property type="entry name" value="EXS"/>
    <property type="match status" value="1"/>
</dbReference>
<feature type="transmembrane region" description="Helical" evidence="8">
    <location>
        <begin position="730"/>
        <end position="747"/>
    </location>
</feature>
<name>A0A286U739_9AGAM</name>
<keyword evidence="12" id="KW-1185">Reference proteome</keyword>
<feature type="compositionally biased region" description="Polar residues" evidence="7">
    <location>
        <begin position="110"/>
        <end position="127"/>
    </location>
</feature>
<feature type="region of interest" description="Disordered" evidence="7">
    <location>
        <begin position="43"/>
        <end position="135"/>
    </location>
</feature>
<feature type="compositionally biased region" description="Basic and acidic residues" evidence="7">
    <location>
        <begin position="96"/>
        <end position="108"/>
    </location>
</feature>
<feature type="domain" description="EXS" evidence="9">
    <location>
        <begin position="624"/>
        <end position="817"/>
    </location>
</feature>
<dbReference type="GO" id="GO:0005794">
    <property type="term" value="C:Golgi apparatus"/>
    <property type="evidence" value="ECO:0007669"/>
    <property type="project" value="TreeGrafter"/>
</dbReference>
<feature type="transmembrane region" description="Helical" evidence="8">
    <location>
        <begin position="511"/>
        <end position="530"/>
    </location>
</feature>